<gene>
    <name evidence="2" type="ORF">NBO_475g0001</name>
</gene>
<proteinExistence type="predicted"/>
<protein>
    <submittedName>
        <fullName evidence="2">Uncharacterized protein</fullName>
    </submittedName>
</protein>
<sequence length="192" mass="22119">MKILNIDCAIFLFIKIMLGSDSDLGSSNSDTDLFEITSVSNQITTSESDNDEVFYTADDAGFLFTNDFEYVEINRASKYGNLETLNNYISDNSKEISNCKLENVEAILPTSNSENLEMPTISKSEQSDKLDKKIYLEEFRKDMISMFFLIQKNREFYTTKANLNSLKDIENDFNKETLNDSRRQLEFAQTLF</sequence>
<keyword evidence="3" id="KW-1185">Reference proteome</keyword>
<reference evidence="2 3" key="1">
    <citation type="journal article" date="2013" name="BMC Genomics">
        <title>Comparative genomics of parasitic silkworm microsporidia reveal an association between genome expansion and host adaptation.</title>
        <authorList>
            <person name="Pan G."/>
            <person name="Xu J."/>
            <person name="Li T."/>
            <person name="Xia Q."/>
            <person name="Liu S.L."/>
            <person name="Zhang G."/>
            <person name="Li S."/>
            <person name="Li C."/>
            <person name="Liu H."/>
            <person name="Yang L."/>
            <person name="Liu T."/>
            <person name="Zhang X."/>
            <person name="Wu Z."/>
            <person name="Fan W."/>
            <person name="Dang X."/>
            <person name="Xiang H."/>
            <person name="Tao M."/>
            <person name="Li Y."/>
            <person name="Hu J."/>
            <person name="Li Z."/>
            <person name="Lin L."/>
            <person name="Luo J."/>
            <person name="Geng L."/>
            <person name="Wang L."/>
            <person name="Long M."/>
            <person name="Wan Y."/>
            <person name="He N."/>
            <person name="Zhang Z."/>
            <person name="Lu C."/>
            <person name="Keeling P.J."/>
            <person name="Wang J."/>
            <person name="Xiang Z."/>
            <person name="Zhou Z."/>
        </authorList>
    </citation>
    <scope>NUCLEOTIDE SEQUENCE [LARGE SCALE GENOMIC DNA]</scope>
    <source>
        <strain evidence="3">CQ1 / CVCC 102059</strain>
    </source>
</reference>
<dbReference type="VEuPathDB" id="MicrosporidiaDB:NBO_475g0001"/>
<evidence type="ECO:0000256" key="1">
    <source>
        <dbReference type="SAM" id="SignalP"/>
    </source>
</evidence>
<dbReference type="EMBL" id="KB909383">
    <property type="protein sequence ID" value="EOB12282.1"/>
    <property type="molecule type" value="Genomic_DNA"/>
</dbReference>
<accession>R0KQ05</accession>
<dbReference type="HOGENOM" id="CLU_1415566_0_0_1"/>
<dbReference type="Proteomes" id="UP000016927">
    <property type="component" value="Unassembled WGS sequence"/>
</dbReference>
<evidence type="ECO:0000313" key="2">
    <source>
        <dbReference type="EMBL" id="EOB12282.1"/>
    </source>
</evidence>
<evidence type="ECO:0000313" key="3">
    <source>
        <dbReference type="Proteomes" id="UP000016927"/>
    </source>
</evidence>
<name>R0KQ05_NOSB1</name>
<keyword evidence="1" id="KW-0732">Signal</keyword>
<feature type="chain" id="PRO_5004354322" evidence="1">
    <location>
        <begin position="20"/>
        <end position="192"/>
    </location>
</feature>
<feature type="signal peptide" evidence="1">
    <location>
        <begin position="1"/>
        <end position="19"/>
    </location>
</feature>
<dbReference type="AlphaFoldDB" id="R0KQ05"/>
<organism evidence="2 3">
    <name type="scientific">Nosema bombycis (strain CQ1 / CVCC 102059)</name>
    <name type="common">Microsporidian parasite</name>
    <name type="synonym">Pebrine of silkworm</name>
    <dbReference type="NCBI Taxonomy" id="578461"/>
    <lineage>
        <taxon>Eukaryota</taxon>
        <taxon>Fungi</taxon>
        <taxon>Fungi incertae sedis</taxon>
        <taxon>Microsporidia</taxon>
        <taxon>Nosematidae</taxon>
        <taxon>Nosema</taxon>
    </lineage>
</organism>